<evidence type="ECO:0000313" key="2">
    <source>
        <dbReference type="Proteomes" id="UP001219525"/>
    </source>
</evidence>
<protein>
    <submittedName>
        <fullName evidence="1">Uncharacterized protein</fullName>
    </submittedName>
</protein>
<gene>
    <name evidence="1" type="ORF">GGX14DRAFT_384373</name>
</gene>
<keyword evidence="2" id="KW-1185">Reference proteome</keyword>
<name>A0AAD6YV67_9AGAR</name>
<dbReference type="Proteomes" id="UP001219525">
    <property type="component" value="Unassembled WGS sequence"/>
</dbReference>
<sequence>MTIPEGISKPELFFIPLVNQKEHLNSSYNLSALFMPWGDHKQILALRSPQECTTVVVHEKPNFSSHGNLSDAIKNTGMRSPLGSLCKSIGYIFKRISCCNVVSEWGEAKGRFCYLAGEQALECSGWDEWPACLLSSCNTWKPHTFTFQFSGDDHSINAENPNPEHKDLVNYRVPNYRGEDSKDFDKDFDEQGESAGDVEGWAILQKTSEPRFRKTSVLFQPFQKPIVTSKASGASASSEVFDFLKRQVRFPNELEPHIVKMMLTKNN</sequence>
<reference evidence="1" key="1">
    <citation type="submission" date="2023-03" db="EMBL/GenBank/DDBJ databases">
        <title>Massive genome expansion in bonnet fungi (Mycena s.s.) driven by repeated elements and novel gene families across ecological guilds.</title>
        <authorList>
            <consortium name="Lawrence Berkeley National Laboratory"/>
            <person name="Harder C.B."/>
            <person name="Miyauchi S."/>
            <person name="Viragh M."/>
            <person name="Kuo A."/>
            <person name="Thoen E."/>
            <person name="Andreopoulos B."/>
            <person name="Lu D."/>
            <person name="Skrede I."/>
            <person name="Drula E."/>
            <person name="Henrissat B."/>
            <person name="Morin E."/>
            <person name="Kohler A."/>
            <person name="Barry K."/>
            <person name="LaButti K."/>
            <person name="Morin E."/>
            <person name="Salamov A."/>
            <person name="Lipzen A."/>
            <person name="Mereny Z."/>
            <person name="Hegedus B."/>
            <person name="Baldrian P."/>
            <person name="Stursova M."/>
            <person name="Weitz H."/>
            <person name="Taylor A."/>
            <person name="Grigoriev I.V."/>
            <person name="Nagy L.G."/>
            <person name="Martin F."/>
            <person name="Kauserud H."/>
        </authorList>
    </citation>
    <scope>NUCLEOTIDE SEQUENCE</scope>
    <source>
        <strain evidence="1">9144</strain>
    </source>
</reference>
<organism evidence="1 2">
    <name type="scientific">Mycena pura</name>
    <dbReference type="NCBI Taxonomy" id="153505"/>
    <lineage>
        <taxon>Eukaryota</taxon>
        <taxon>Fungi</taxon>
        <taxon>Dikarya</taxon>
        <taxon>Basidiomycota</taxon>
        <taxon>Agaricomycotina</taxon>
        <taxon>Agaricomycetes</taxon>
        <taxon>Agaricomycetidae</taxon>
        <taxon>Agaricales</taxon>
        <taxon>Marasmiineae</taxon>
        <taxon>Mycenaceae</taxon>
        <taxon>Mycena</taxon>
    </lineage>
</organism>
<evidence type="ECO:0000313" key="1">
    <source>
        <dbReference type="EMBL" id="KAJ7230426.1"/>
    </source>
</evidence>
<comment type="caution">
    <text evidence="1">The sequence shown here is derived from an EMBL/GenBank/DDBJ whole genome shotgun (WGS) entry which is preliminary data.</text>
</comment>
<proteinExistence type="predicted"/>
<accession>A0AAD6YV67</accession>
<dbReference type="AlphaFoldDB" id="A0AAD6YV67"/>
<dbReference type="EMBL" id="JARJCW010000001">
    <property type="protein sequence ID" value="KAJ7230426.1"/>
    <property type="molecule type" value="Genomic_DNA"/>
</dbReference>